<dbReference type="EMBL" id="CP002691">
    <property type="protein sequence ID" value="AEE49663.1"/>
    <property type="molecule type" value="Genomic_DNA"/>
</dbReference>
<sequence>MASQILYANFLEDRRVYGLTKTYWKRFFDHLAAAHGFSYRGYINDANDYDGNPIFSAYFLEKNRAVRVIQIDPHEVEDNILTTAWMDTIELEEGQAAVDELVIYTVLTVDTKVKCVALIEEWILGEVTVEEMKGMIEAVFG</sequence>
<dbReference type="KEGG" id="hhy:Halhy_1775"/>
<dbReference type="Proteomes" id="UP000008461">
    <property type="component" value="Chromosome"/>
</dbReference>
<protein>
    <submittedName>
        <fullName evidence="1">Uncharacterized protein</fullName>
    </submittedName>
</protein>
<dbReference type="STRING" id="760192.Halhy_1775"/>
<reference evidence="1 2" key="1">
    <citation type="journal article" date="2011" name="Stand. Genomic Sci.">
        <title>Complete genome sequence of Haliscomenobacter hydrossis type strain (O).</title>
        <authorList>
            <consortium name="US DOE Joint Genome Institute (JGI-PGF)"/>
            <person name="Daligault H."/>
            <person name="Lapidus A."/>
            <person name="Zeytun A."/>
            <person name="Nolan M."/>
            <person name="Lucas S."/>
            <person name="Del Rio T.G."/>
            <person name="Tice H."/>
            <person name="Cheng J.F."/>
            <person name="Tapia R."/>
            <person name="Han C."/>
            <person name="Goodwin L."/>
            <person name="Pitluck S."/>
            <person name="Liolios K."/>
            <person name="Pagani I."/>
            <person name="Ivanova N."/>
            <person name="Huntemann M."/>
            <person name="Mavromatis K."/>
            <person name="Mikhailova N."/>
            <person name="Pati A."/>
            <person name="Chen A."/>
            <person name="Palaniappan K."/>
            <person name="Land M."/>
            <person name="Hauser L."/>
            <person name="Brambilla E.M."/>
            <person name="Rohde M."/>
            <person name="Verbarg S."/>
            <person name="Goker M."/>
            <person name="Bristow J."/>
            <person name="Eisen J.A."/>
            <person name="Markowitz V."/>
            <person name="Hugenholtz P."/>
            <person name="Kyrpides N.C."/>
            <person name="Klenk H.P."/>
            <person name="Woyke T."/>
        </authorList>
    </citation>
    <scope>NUCLEOTIDE SEQUENCE [LARGE SCALE GENOMIC DNA]</scope>
    <source>
        <strain evidence="2">ATCC 27775 / DSM 1100 / LMG 10767 / O</strain>
    </source>
</reference>
<name>F4L2Y3_HALH1</name>
<reference key="2">
    <citation type="submission" date="2011-04" db="EMBL/GenBank/DDBJ databases">
        <title>Complete sequence of chromosome of Haliscomenobacter hydrossis DSM 1100.</title>
        <authorList>
            <consortium name="US DOE Joint Genome Institute (JGI-PGF)"/>
            <person name="Lucas S."/>
            <person name="Han J."/>
            <person name="Lapidus A."/>
            <person name="Bruce D."/>
            <person name="Goodwin L."/>
            <person name="Pitluck S."/>
            <person name="Peters L."/>
            <person name="Kyrpides N."/>
            <person name="Mavromatis K."/>
            <person name="Ivanova N."/>
            <person name="Ovchinnikova G."/>
            <person name="Pagani I."/>
            <person name="Daligault H."/>
            <person name="Detter J.C."/>
            <person name="Han C."/>
            <person name="Land M."/>
            <person name="Hauser L."/>
            <person name="Markowitz V."/>
            <person name="Cheng J.-F."/>
            <person name="Hugenholtz P."/>
            <person name="Woyke T."/>
            <person name="Wu D."/>
            <person name="Verbarg S."/>
            <person name="Frueling A."/>
            <person name="Brambilla E."/>
            <person name="Klenk H.-P."/>
            <person name="Eisen J.A."/>
        </authorList>
    </citation>
    <scope>NUCLEOTIDE SEQUENCE</scope>
    <source>
        <strain>DSM 1100</strain>
    </source>
</reference>
<accession>F4L2Y3</accession>
<dbReference type="HOGENOM" id="CLU_1765474_0_0_10"/>
<dbReference type="AlphaFoldDB" id="F4L2Y3"/>
<gene>
    <name evidence="1" type="ordered locus">Halhy_1775</name>
</gene>
<evidence type="ECO:0000313" key="2">
    <source>
        <dbReference type="Proteomes" id="UP000008461"/>
    </source>
</evidence>
<dbReference type="OrthoDB" id="1496042at2"/>
<dbReference type="RefSeq" id="WP_013764216.1">
    <property type="nucleotide sequence ID" value="NC_015510.1"/>
</dbReference>
<keyword evidence="2" id="KW-1185">Reference proteome</keyword>
<proteinExistence type="predicted"/>
<evidence type="ECO:0000313" key="1">
    <source>
        <dbReference type="EMBL" id="AEE49663.1"/>
    </source>
</evidence>
<organism evidence="1 2">
    <name type="scientific">Haliscomenobacter hydrossis (strain ATCC 27775 / DSM 1100 / LMG 10767 / O)</name>
    <dbReference type="NCBI Taxonomy" id="760192"/>
    <lineage>
        <taxon>Bacteria</taxon>
        <taxon>Pseudomonadati</taxon>
        <taxon>Bacteroidota</taxon>
        <taxon>Saprospiria</taxon>
        <taxon>Saprospirales</taxon>
        <taxon>Haliscomenobacteraceae</taxon>
        <taxon>Haliscomenobacter</taxon>
    </lineage>
</organism>